<evidence type="ECO:0000256" key="11">
    <source>
        <dbReference type="ARBA" id="ARBA00023303"/>
    </source>
</evidence>
<evidence type="ECO:0000256" key="7">
    <source>
        <dbReference type="ARBA" id="ARBA00023136"/>
    </source>
</evidence>
<evidence type="ECO:0000256" key="4">
    <source>
        <dbReference type="ARBA" id="ARBA00022692"/>
    </source>
</evidence>
<evidence type="ECO:0000256" key="13">
    <source>
        <dbReference type="SAM" id="Phobius"/>
    </source>
</evidence>
<dbReference type="Pfam" id="PF10613">
    <property type="entry name" value="Lig_chan-Glu_bd"/>
    <property type="match status" value="1"/>
</dbReference>
<dbReference type="InterPro" id="IPR052192">
    <property type="entry name" value="Insect_Ionotropic_Sensory_Rcpt"/>
</dbReference>
<name>A0A8X6TRF9_NEPPI</name>
<evidence type="ECO:0000256" key="10">
    <source>
        <dbReference type="ARBA" id="ARBA00023286"/>
    </source>
</evidence>
<evidence type="ECO:0000256" key="6">
    <source>
        <dbReference type="ARBA" id="ARBA00023065"/>
    </source>
</evidence>
<organism evidence="15 16">
    <name type="scientific">Nephila pilipes</name>
    <name type="common">Giant wood spider</name>
    <name type="synonym">Nephila maculata</name>
    <dbReference type="NCBI Taxonomy" id="299642"/>
    <lineage>
        <taxon>Eukaryota</taxon>
        <taxon>Metazoa</taxon>
        <taxon>Ecdysozoa</taxon>
        <taxon>Arthropoda</taxon>
        <taxon>Chelicerata</taxon>
        <taxon>Arachnida</taxon>
        <taxon>Araneae</taxon>
        <taxon>Araneomorphae</taxon>
        <taxon>Entelegynae</taxon>
        <taxon>Araneoidea</taxon>
        <taxon>Nephilidae</taxon>
        <taxon>Nephila</taxon>
    </lineage>
</organism>
<evidence type="ECO:0000313" key="16">
    <source>
        <dbReference type="Proteomes" id="UP000887013"/>
    </source>
</evidence>
<protein>
    <submittedName>
        <fullName evidence="15">Lig_chan-Glu_bd domain-containing protein</fullName>
    </submittedName>
</protein>
<dbReference type="SMART" id="SM00918">
    <property type="entry name" value="Lig_chan-Glu_bd"/>
    <property type="match status" value="1"/>
</dbReference>
<reference evidence="15" key="1">
    <citation type="submission" date="2020-08" db="EMBL/GenBank/DDBJ databases">
        <title>Multicomponent nature underlies the extraordinary mechanical properties of spider dragline silk.</title>
        <authorList>
            <person name="Kono N."/>
            <person name="Nakamura H."/>
            <person name="Mori M."/>
            <person name="Yoshida Y."/>
            <person name="Ohtoshi R."/>
            <person name="Malay A.D."/>
            <person name="Moran D.A.P."/>
            <person name="Tomita M."/>
            <person name="Numata K."/>
            <person name="Arakawa K."/>
        </authorList>
    </citation>
    <scope>NUCLEOTIDE SEQUENCE</scope>
</reference>
<dbReference type="InterPro" id="IPR019594">
    <property type="entry name" value="Glu/Gly-bd"/>
</dbReference>
<evidence type="ECO:0000256" key="3">
    <source>
        <dbReference type="ARBA" id="ARBA00022475"/>
    </source>
</evidence>
<feature type="transmembrane region" description="Helical" evidence="13">
    <location>
        <begin position="487"/>
        <end position="510"/>
    </location>
</feature>
<feature type="transmembrane region" description="Helical" evidence="13">
    <location>
        <begin position="290"/>
        <end position="313"/>
    </location>
</feature>
<keyword evidence="8" id="KW-0675">Receptor</keyword>
<evidence type="ECO:0000256" key="2">
    <source>
        <dbReference type="ARBA" id="ARBA00022448"/>
    </source>
</evidence>
<keyword evidence="9" id="KW-0325">Glycoprotein</keyword>
<sequence length="521" mass="60197">MLADKLETFDNIRLSLSSGPRRHVEASETLNDGKQVTSRKPERLPKRKQSHAIQNKRHPFKYYDCRRPEVIRCCRTSSQPWRGCPVLHQIDIYGQGCPRSANKHSSHPEQEKQNQGNLFLAEFYFLWPLGELVEDIKFVSKVQMKVKDELLNMRAVYSNLPPFVIVKIVNGSTVLDGFIPDIVRAVTKKMNWNVTFIREPYDNYGSWENNTWTGMVGMLHRNVWLTMIVALIAVAVTSAILYVRLQKETKYLSWIATISEYSWNFLSHLLKQSPTEKYFLRKNREYLSIFLPLLAILWIAGIGLVMTAFQSLLVTKLTLSKSQPYVDTMADLLKTEKTAGIVPVEIKFEEILENSGIPVYEAVFEKIRKNFLPQSVVFSDETMKKVQNGKFCIFHGHLILKNKLSDFFKKYSFCQMHLSDNYFFPFSLPIAIHRKFPRALYENFNYGVTRLVDADITGKTFKNDLEGSKLCTSYSDTTLRPLGIKNIYGVLIMWTAGLVSATLAFVCEILSNRYKRLNNHY</sequence>
<comment type="subcellular location">
    <subcellularLocation>
        <location evidence="1">Cell membrane</location>
        <topology evidence="1">Multi-pass membrane protein</topology>
    </subcellularLocation>
</comment>
<evidence type="ECO:0000259" key="14">
    <source>
        <dbReference type="SMART" id="SM00918"/>
    </source>
</evidence>
<keyword evidence="2" id="KW-0813">Transport</keyword>
<evidence type="ECO:0000256" key="8">
    <source>
        <dbReference type="ARBA" id="ARBA00023170"/>
    </source>
</evidence>
<evidence type="ECO:0000313" key="15">
    <source>
        <dbReference type="EMBL" id="GFT47792.1"/>
    </source>
</evidence>
<dbReference type="EMBL" id="BMAW01111401">
    <property type="protein sequence ID" value="GFT47792.1"/>
    <property type="molecule type" value="Genomic_DNA"/>
</dbReference>
<keyword evidence="7 13" id="KW-0472">Membrane</keyword>
<evidence type="ECO:0000256" key="12">
    <source>
        <dbReference type="SAM" id="MobiDB-lite"/>
    </source>
</evidence>
<dbReference type="Gene3D" id="3.40.190.10">
    <property type="entry name" value="Periplasmic binding protein-like II"/>
    <property type="match status" value="1"/>
</dbReference>
<keyword evidence="3" id="KW-1003">Cell membrane</keyword>
<feature type="domain" description="Ionotropic glutamate receptor L-glutamate and glycine-binding" evidence="14">
    <location>
        <begin position="162"/>
        <end position="221"/>
    </location>
</feature>
<feature type="transmembrane region" description="Helical" evidence="13">
    <location>
        <begin position="223"/>
        <end position="245"/>
    </location>
</feature>
<dbReference type="SUPFAM" id="SSF53850">
    <property type="entry name" value="Periplasmic binding protein-like II"/>
    <property type="match status" value="1"/>
</dbReference>
<keyword evidence="10" id="KW-1071">Ligand-gated ion channel</keyword>
<keyword evidence="6" id="KW-0406">Ion transport</keyword>
<dbReference type="GO" id="GO:0015276">
    <property type="term" value="F:ligand-gated monoatomic ion channel activity"/>
    <property type="evidence" value="ECO:0007669"/>
    <property type="project" value="InterPro"/>
</dbReference>
<keyword evidence="16" id="KW-1185">Reference proteome</keyword>
<dbReference type="PANTHER" id="PTHR42643:SF24">
    <property type="entry name" value="IONOTROPIC RECEPTOR 60A"/>
    <property type="match status" value="1"/>
</dbReference>
<dbReference type="AlphaFoldDB" id="A0A8X6TRF9"/>
<accession>A0A8X6TRF9</accession>
<dbReference type="GO" id="GO:0005886">
    <property type="term" value="C:plasma membrane"/>
    <property type="evidence" value="ECO:0007669"/>
    <property type="project" value="UniProtKB-SubCell"/>
</dbReference>
<feature type="compositionally biased region" description="Polar residues" evidence="12">
    <location>
        <begin position="28"/>
        <end position="38"/>
    </location>
</feature>
<evidence type="ECO:0000256" key="1">
    <source>
        <dbReference type="ARBA" id="ARBA00004651"/>
    </source>
</evidence>
<gene>
    <name evidence="15" type="primary">AVEN_76531_1</name>
    <name evidence="15" type="ORF">NPIL_358162</name>
</gene>
<keyword evidence="4 13" id="KW-0812">Transmembrane</keyword>
<dbReference type="PANTHER" id="PTHR42643">
    <property type="entry name" value="IONOTROPIC RECEPTOR 20A-RELATED"/>
    <property type="match status" value="1"/>
</dbReference>
<keyword evidence="11" id="KW-0407">Ion channel</keyword>
<keyword evidence="5 13" id="KW-1133">Transmembrane helix</keyword>
<feature type="region of interest" description="Disordered" evidence="12">
    <location>
        <begin position="20"/>
        <end position="52"/>
    </location>
</feature>
<evidence type="ECO:0000256" key="9">
    <source>
        <dbReference type="ARBA" id="ARBA00023180"/>
    </source>
</evidence>
<proteinExistence type="predicted"/>
<dbReference type="Proteomes" id="UP000887013">
    <property type="component" value="Unassembled WGS sequence"/>
</dbReference>
<evidence type="ECO:0000256" key="5">
    <source>
        <dbReference type="ARBA" id="ARBA00022989"/>
    </source>
</evidence>
<comment type="caution">
    <text evidence="15">The sequence shown here is derived from an EMBL/GenBank/DDBJ whole genome shotgun (WGS) entry which is preliminary data.</text>
</comment>